<accession>A0AAN9QJQ8</accession>
<evidence type="ECO:0000313" key="12">
    <source>
        <dbReference type="Proteomes" id="UP001374584"/>
    </source>
</evidence>
<comment type="function">
    <text evidence="10">Phospholipid scramblase involved in autophagy. Cycles between the preautophagosomal structure/phagophore assembly site (PAS) and the cytoplasmic vesicle pool and supplies membrane for the growing autophagosome. Lipid scramblase activity plays a key role in preautophagosomal structure/phagophore assembly by distributing the phospholipids that arrive through ATG2 from the cytoplasmic to the luminal leaflet of the bilayer, thereby driving autophagosomal membrane expansion.</text>
</comment>
<comment type="similarity">
    <text evidence="2 10">Belongs to the ATG9 family.</text>
</comment>
<evidence type="ECO:0000256" key="8">
    <source>
        <dbReference type="ARBA" id="ARBA00023055"/>
    </source>
</evidence>
<evidence type="ECO:0000313" key="11">
    <source>
        <dbReference type="EMBL" id="KAK7333918.1"/>
    </source>
</evidence>
<dbReference type="Proteomes" id="UP001374584">
    <property type="component" value="Unassembled WGS sequence"/>
</dbReference>
<dbReference type="PANTHER" id="PTHR13038:SF10">
    <property type="entry name" value="AUTOPHAGY-RELATED PROTEIN 9"/>
    <property type="match status" value="1"/>
</dbReference>
<evidence type="ECO:0000256" key="3">
    <source>
        <dbReference type="ARBA" id="ARBA00018074"/>
    </source>
</evidence>
<evidence type="ECO:0000256" key="7">
    <source>
        <dbReference type="ARBA" id="ARBA00023006"/>
    </source>
</evidence>
<comment type="caution">
    <text evidence="10">Lacks conserved residue(s) required for the propagation of feature annotation.</text>
</comment>
<feature type="transmembrane region" description="Helical" evidence="10">
    <location>
        <begin position="146"/>
        <end position="164"/>
    </location>
</feature>
<name>A0AAN9QJQ8_PHACN</name>
<dbReference type="GO" id="GO:0005776">
    <property type="term" value="C:autophagosome"/>
    <property type="evidence" value="ECO:0007669"/>
    <property type="project" value="TreeGrafter"/>
</dbReference>
<dbReference type="GO" id="GO:0034045">
    <property type="term" value="C:phagophore assembly site membrane"/>
    <property type="evidence" value="ECO:0007669"/>
    <property type="project" value="UniProtKB-SubCell"/>
</dbReference>
<protein>
    <recommendedName>
        <fullName evidence="3 10">Autophagy-related protein 9</fullName>
    </recommendedName>
</protein>
<evidence type="ECO:0000256" key="6">
    <source>
        <dbReference type="ARBA" id="ARBA00022989"/>
    </source>
</evidence>
<dbReference type="GO" id="GO:0000422">
    <property type="term" value="P:autophagy of mitochondrion"/>
    <property type="evidence" value="ECO:0007669"/>
    <property type="project" value="TreeGrafter"/>
</dbReference>
<evidence type="ECO:0000256" key="10">
    <source>
        <dbReference type="RuleBase" id="RU364027"/>
    </source>
</evidence>
<dbReference type="AlphaFoldDB" id="A0AAN9QJQ8"/>
<dbReference type="EMBL" id="JAYMYR010000011">
    <property type="protein sequence ID" value="KAK7333918.1"/>
    <property type="molecule type" value="Genomic_DNA"/>
</dbReference>
<keyword evidence="9 10" id="KW-0472">Membrane</keyword>
<keyword evidence="7 10" id="KW-0072">Autophagy</keyword>
<reference evidence="11 12" key="1">
    <citation type="submission" date="2024-01" db="EMBL/GenBank/DDBJ databases">
        <title>The genomes of 5 underutilized Papilionoideae crops provide insights into root nodulation and disease resistanc.</title>
        <authorList>
            <person name="Jiang F."/>
        </authorList>
    </citation>
    <scope>NUCLEOTIDE SEQUENCE [LARGE SCALE GENOMIC DNA]</scope>
    <source>
        <strain evidence="11">JINMINGXINNONG_FW02</strain>
        <tissue evidence="11">Leaves</tissue>
    </source>
</reference>
<evidence type="ECO:0000256" key="5">
    <source>
        <dbReference type="ARBA" id="ARBA00022692"/>
    </source>
</evidence>
<keyword evidence="12" id="KW-1185">Reference proteome</keyword>
<evidence type="ECO:0000256" key="1">
    <source>
        <dbReference type="ARBA" id="ARBA00004511"/>
    </source>
</evidence>
<proteinExistence type="inferred from homology"/>
<evidence type="ECO:0000256" key="9">
    <source>
        <dbReference type="ARBA" id="ARBA00023136"/>
    </source>
</evidence>
<keyword evidence="8 10" id="KW-0445">Lipid transport</keyword>
<dbReference type="PANTHER" id="PTHR13038">
    <property type="entry name" value="APG9 AUTOPHAGY 9"/>
    <property type="match status" value="1"/>
</dbReference>
<gene>
    <name evidence="11" type="ORF">VNO80_30699</name>
</gene>
<dbReference type="GO" id="GO:0061709">
    <property type="term" value="P:reticulophagy"/>
    <property type="evidence" value="ECO:0007669"/>
    <property type="project" value="TreeGrafter"/>
</dbReference>
<comment type="caution">
    <text evidence="11">The sequence shown here is derived from an EMBL/GenBank/DDBJ whole genome shotgun (WGS) entry which is preliminary data.</text>
</comment>
<dbReference type="GO" id="GO:0006869">
    <property type="term" value="P:lipid transport"/>
    <property type="evidence" value="ECO:0007669"/>
    <property type="project" value="UniProtKB-KW"/>
</dbReference>
<keyword evidence="4 10" id="KW-0813">Transport</keyword>
<keyword evidence="5 10" id="KW-0812">Transmembrane</keyword>
<dbReference type="InterPro" id="IPR007241">
    <property type="entry name" value="Autophagy-rel_prot_9"/>
</dbReference>
<sequence>MCVTESETLSCVVRDWLELLHMIYMFRLSLRLSARVKPYKYNQQQGVCAKDGLALCPGFNTTHVIPECVGCTRSFGRSVFGACFPVRWIACFGVVFARVLRLWVGEWLNVGVVVPGCLLVVRLCSFDRLVGANGVCLGRKIFGRNLFWYVIVFGIITAISWVAITNELLVLDVKGAMSMVVQHAHYLPKRWRGKESTKSVRVEFATLFQIKYLALGYANSAEIKAIMILGEDNLALEITDTRILHQGAVAYYEKHSFRN</sequence>
<feature type="transmembrane region" description="Helical" evidence="10">
    <location>
        <begin position="107"/>
        <end position="125"/>
    </location>
</feature>
<dbReference type="GO" id="GO:0034727">
    <property type="term" value="P:piecemeal microautophagy of the nucleus"/>
    <property type="evidence" value="ECO:0007669"/>
    <property type="project" value="TreeGrafter"/>
</dbReference>
<keyword evidence="6 10" id="KW-1133">Transmembrane helix</keyword>
<dbReference type="Pfam" id="PF04109">
    <property type="entry name" value="ATG9"/>
    <property type="match status" value="1"/>
</dbReference>
<evidence type="ECO:0000256" key="4">
    <source>
        <dbReference type="ARBA" id="ARBA00022448"/>
    </source>
</evidence>
<feature type="transmembrane region" description="Helical" evidence="10">
    <location>
        <begin position="79"/>
        <end position="101"/>
    </location>
</feature>
<organism evidence="11 12">
    <name type="scientific">Phaseolus coccineus</name>
    <name type="common">Scarlet runner bean</name>
    <name type="synonym">Phaseolus multiflorus</name>
    <dbReference type="NCBI Taxonomy" id="3886"/>
    <lineage>
        <taxon>Eukaryota</taxon>
        <taxon>Viridiplantae</taxon>
        <taxon>Streptophyta</taxon>
        <taxon>Embryophyta</taxon>
        <taxon>Tracheophyta</taxon>
        <taxon>Spermatophyta</taxon>
        <taxon>Magnoliopsida</taxon>
        <taxon>eudicotyledons</taxon>
        <taxon>Gunneridae</taxon>
        <taxon>Pentapetalae</taxon>
        <taxon>rosids</taxon>
        <taxon>fabids</taxon>
        <taxon>Fabales</taxon>
        <taxon>Fabaceae</taxon>
        <taxon>Papilionoideae</taxon>
        <taxon>50 kb inversion clade</taxon>
        <taxon>NPAAA clade</taxon>
        <taxon>indigoferoid/millettioid clade</taxon>
        <taxon>Phaseoleae</taxon>
        <taxon>Phaseolus</taxon>
    </lineage>
</organism>
<dbReference type="GO" id="GO:0034497">
    <property type="term" value="P:protein localization to phagophore assembly site"/>
    <property type="evidence" value="ECO:0007669"/>
    <property type="project" value="TreeGrafter"/>
</dbReference>
<comment type="subcellular location">
    <subcellularLocation>
        <location evidence="1 10">Preautophagosomal structure membrane</location>
        <topology evidence="1 10">Multi-pass membrane protein</topology>
    </subcellularLocation>
</comment>
<evidence type="ECO:0000256" key="2">
    <source>
        <dbReference type="ARBA" id="ARBA00006185"/>
    </source>
</evidence>